<evidence type="ECO:0000313" key="7">
    <source>
        <dbReference type="Proteomes" id="UP000469424"/>
    </source>
</evidence>
<comment type="caution">
    <text evidence="6">The sequence shown here is derived from an EMBL/GenBank/DDBJ whole genome shotgun (WGS) entry which is preliminary data.</text>
</comment>
<dbReference type="RefSeq" id="WP_154553885.1">
    <property type="nucleotide sequence ID" value="NZ_VUNA01000004.1"/>
</dbReference>
<evidence type="ECO:0000256" key="5">
    <source>
        <dbReference type="ARBA" id="ARBA00023002"/>
    </source>
</evidence>
<organism evidence="6 7">
    <name type="scientific">Mogibacterium kristiansenii</name>
    <dbReference type="NCBI Taxonomy" id="2606708"/>
    <lineage>
        <taxon>Bacteria</taxon>
        <taxon>Bacillati</taxon>
        <taxon>Bacillota</taxon>
        <taxon>Clostridia</taxon>
        <taxon>Peptostreptococcales</taxon>
        <taxon>Anaerovoracaceae</taxon>
        <taxon>Mogibacterium</taxon>
    </lineage>
</organism>
<dbReference type="PANTHER" id="PTHR32332:SF18">
    <property type="entry name" value="2-NITROPROPANE DIOXYGENASE"/>
    <property type="match status" value="1"/>
</dbReference>
<comment type="function">
    <text evidence="1">Nitronate monooxygenase that uses molecular oxygen to catalyze the oxidative denitrification of alkyl nitronates. Acts on propionate 3-nitronate (P3N), the presumed physiological substrate. Probably functions in the detoxification of P3N, a metabolic poison produced by plants and fungi as a defense mechanism.</text>
</comment>
<evidence type="ECO:0000256" key="1">
    <source>
        <dbReference type="ARBA" id="ARBA00003535"/>
    </source>
</evidence>
<sequence>MNMYKKWQVPIIQGGMGVGISMGSLAGAVAREGGMGVISTAVIGFREEDAWTHPVEAGIRALKEEIRKAREISEGKGAIAINAMVVTTEYKELVNAAIEAGVDAVISGAGLPLELPEIAGDRDVMLAPVVSSGRAARLIGRAWKRHGRKPDFIVVEGSDAGGHLGFSEDDLLAHETQSLEDIVKDVAALDPEIPVFAAGSVFDAKDIRRMTAAGAEGVQIATRFIATEECDASPEFKKVILDAQEKDLRIIQSPVGLPGRAVDSPLLQRVDREGRIAPKRCRNCIQSCDPSSTKYCISQALIQAFHGNWEEGLFFSGANVGRIHGMTTVKELMDELKQGICPE</sequence>
<keyword evidence="3" id="KW-0285">Flavoprotein</keyword>
<dbReference type="AlphaFoldDB" id="A0A6N7XHE9"/>
<dbReference type="InterPro" id="IPR004136">
    <property type="entry name" value="NMO"/>
</dbReference>
<gene>
    <name evidence="6" type="ORF">FYJ65_03045</name>
</gene>
<protein>
    <recommendedName>
        <fullName evidence="2">Probable nitronate monooxygenase</fullName>
    </recommendedName>
</protein>
<keyword evidence="5" id="KW-0560">Oxidoreductase</keyword>
<name>A0A6N7XHE9_9FIRM</name>
<dbReference type="EMBL" id="VUNA01000004">
    <property type="protein sequence ID" value="MST70324.1"/>
    <property type="molecule type" value="Genomic_DNA"/>
</dbReference>
<dbReference type="Pfam" id="PF03060">
    <property type="entry name" value="NMO"/>
    <property type="match status" value="1"/>
</dbReference>
<evidence type="ECO:0000256" key="2">
    <source>
        <dbReference type="ARBA" id="ARBA00013457"/>
    </source>
</evidence>
<keyword evidence="7" id="KW-1185">Reference proteome</keyword>
<dbReference type="PANTHER" id="PTHR32332">
    <property type="entry name" value="2-NITROPROPANE DIOXYGENASE"/>
    <property type="match status" value="1"/>
</dbReference>
<evidence type="ECO:0000256" key="3">
    <source>
        <dbReference type="ARBA" id="ARBA00022630"/>
    </source>
</evidence>
<dbReference type="InterPro" id="IPR013785">
    <property type="entry name" value="Aldolase_TIM"/>
</dbReference>
<reference evidence="6 7" key="1">
    <citation type="submission" date="2019-08" db="EMBL/GenBank/DDBJ databases">
        <title>In-depth cultivation of the pig gut microbiome towards novel bacterial diversity and tailored functional studies.</title>
        <authorList>
            <person name="Wylensek D."/>
            <person name="Hitch T.C.A."/>
            <person name="Clavel T."/>
        </authorList>
    </citation>
    <scope>NUCLEOTIDE SEQUENCE [LARGE SCALE GENOMIC DNA]</scope>
    <source>
        <strain evidence="6 7">WCA-MUC-591-APC-4B</strain>
    </source>
</reference>
<dbReference type="GO" id="GO:0018580">
    <property type="term" value="F:nitronate monooxygenase activity"/>
    <property type="evidence" value="ECO:0007669"/>
    <property type="project" value="InterPro"/>
</dbReference>
<evidence type="ECO:0000256" key="4">
    <source>
        <dbReference type="ARBA" id="ARBA00022643"/>
    </source>
</evidence>
<dbReference type="Gene3D" id="3.20.20.70">
    <property type="entry name" value="Aldolase class I"/>
    <property type="match status" value="1"/>
</dbReference>
<dbReference type="CDD" id="cd04730">
    <property type="entry name" value="NPD_like"/>
    <property type="match status" value="1"/>
</dbReference>
<keyword evidence="6" id="KW-0503">Monooxygenase</keyword>
<keyword evidence="4" id="KW-0288">FMN</keyword>
<proteinExistence type="predicted"/>
<accession>A0A6N7XHE9</accession>
<dbReference type="SUPFAM" id="SSF51412">
    <property type="entry name" value="Inosine monophosphate dehydrogenase (IMPDH)"/>
    <property type="match status" value="1"/>
</dbReference>
<evidence type="ECO:0000313" key="6">
    <source>
        <dbReference type="EMBL" id="MST70324.1"/>
    </source>
</evidence>
<dbReference type="Proteomes" id="UP000469424">
    <property type="component" value="Unassembled WGS sequence"/>
</dbReference>